<keyword evidence="4" id="KW-0548">Nucleotidyltransferase</keyword>
<organism evidence="11">
    <name type="scientific">Leviviridae sp</name>
    <dbReference type="NCBI Taxonomy" id="2027243"/>
    <lineage>
        <taxon>Viruses</taxon>
        <taxon>Riboviria</taxon>
        <taxon>Orthornavirae</taxon>
        <taxon>Lenarviricota</taxon>
        <taxon>Leviviricetes</taxon>
        <taxon>Norzivirales</taxon>
        <taxon>Fiersviridae</taxon>
    </lineage>
</organism>
<keyword evidence="9" id="KW-0460">Magnesium</keyword>
<dbReference type="EC" id="2.7.7.48" evidence="1"/>
<evidence type="ECO:0000313" key="11">
    <source>
        <dbReference type="EMBL" id="QDH90810.1"/>
    </source>
</evidence>
<gene>
    <name evidence="11" type="ORF">H4Rhizo43325_000002</name>
</gene>
<keyword evidence="2 11" id="KW-0696">RNA-directed RNA polymerase</keyword>
<reference evidence="11" key="1">
    <citation type="submission" date="2019-05" db="EMBL/GenBank/DDBJ databases">
        <title>Metatranscriptomic reconstruction reveals RNA viruses with the potential to shape carbon cycling in soil.</title>
        <authorList>
            <person name="Starr E.P."/>
            <person name="Nuccio E."/>
            <person name="Pett-Ridge J."/>
            <person name="Banfield J.F."/>
            <person name="Firestone M.K."/>
        </authorList>
    </citation>
    <scope>NUCLEOTIDE SEQUENCE</scope>
    <source>
        <strain evidence="11">H4_Rhizo_43_scaffold_325</strain>
    </source>
</reference>
<evidence type="ECO:0000259" key="10">
    <source>
        <dbReference type="PROSITE" id="PS50522"/>
    </source>
</evidence>
<feature type="binding site" evidence="9">
    <location>
        <position position="427"/>
    </location>
    <ligand>
        <name>Mg(2+)</name>
        <dbReference type="ChEBI" id="CHEBI:18420"/>
        <label>2</label>
    </ligand>
</feature>
<keyword evidence="6" id="KW-0693">Viral RNA replication</keyword>
<dbReference type="GO" id="GO:0003968">
    <property type="term" value="F:RNA-directed RNA polymerase activity"/>
    <property type="evidence" value="ECO:0007669"/>
    <property type="project" value="UniProtKB-KW"/>
</dbReference>
<comment type="catalytic activity">
    <reaction evidence="8">
        <text>RNA(n) + a ribonucleoside 5'-triphosphate = RNA(n+1) + diphosphate</text>
        <dbReference type="Rhea" id="RHEA:21248"/>
        <dbReference type="Rhea" id="RHEA-COMP:14527"/>
        <dbReference type="Rhea" id="RHEA-COMP:17342"/>
        <dbReference type="ChEBI" id="CHEBI:33019"/>
        <dbReference type="ChEBI" id="CHEBI:61557"/>
        <dbReference type="ChEBI" id="CHEBI:140395"/>
        <dbReference type="EC" id="2.7.7.48"/>
    </reaction>
</comment>
<dbReference type="GO" id="GO:0046872">
    <property type="term" value="F:metal ion binding"/>
    <property type="evidence" value="ECO:0007669"/>
    <property type="project" value="UniProtKB-KW"/>
</dbReference>
<dbReference type="Pfam" id="PF03431">
    <property type="entry name" value="RNA_replicase_B"/>
    <property type="match status" value="1"/>
</dbReference>
<dbReference type="InterPro" id="IPR007096">
    <property type="entry name" value="RNA-dir_Rpol_cat_phage"/>
</dbReference>
<evidence type="ECO:0000256" key="4">
    <source>
        <dbReference type="ARBA" id="ARBA00022695"/>
    </source>
</evidence>
<accession>A0A514DB21</accession>
<feature type="binding site" evidence="9">
    <location>
        <position position="426"/>
    </location>
    <ligand>
        <name>Mg(2+)</name>
        <dbReference type="ChEBI" id="CHEBI:18420"/>
        <label>2</label>
    </ligand>
</feature>
<feature type="binding site" evidence="9">
    <location>
        <position position="328"/>
    </location>
    <ligand>
        <name>Mg(2+)</name>
        <dbReference type="ChEBI" id="CHEBI:18420"/>
        <label>2</label>
    </ligand>
</feature>
<dbReference type="InterPro" id="IPR005093">
    <property type="entry name" value="RNArep_beta"/>
</dbReference>
<keyword evidence="3" id="KW-0808">Transferase</keyword>
<dbReference type="GO" id="GO:0000166">
    <property type="term" value="F:nucleotide binding"/>
    <property type="evidence" value="ECO:0007669"/>
    <property type="project" value="UniProtKB-KW"/>
</dbReference>
<protein>
    <recommendedName>
        <fullName evidence="1">RNA-directed RNA polymerase</fullName>
        <ecNumber evidence="1">2.7.7.48</ecNumber>
    </recommendedName>
    <alternativeName>
        <fullName evidence="7">RNA replicase beta chain</fullName>
    </alternativeName>
</protein>
<evidence type="ECO:0000256" key="8">
    <source>
        <dbReference type="ARBA" id="ARBA00048744"/>
    </source>
</evidence>
<evidence type="ECO:0000256" key="6">
    <source>
        <dbReference type="ARBA" id="ARBA00022953"/>
    </source>
</evidence>
<evidence type="ECO:0000256" key="2">
    <source>
        <dbReference type="ARBA" id="ARBA00022484"/>
    </source>
</evidence>
<proteinExistence type="predicted"/>
<comment type="cofactor">
    <cofactor evidence="9">
        <name>Mg(2+)</name>
        <dbReference type="ChEBI" id="CHEBI:18420"/>
    </cofactor>
    <text evidence="9">Binds 2 Mg(2+) per subunit.</text>
</comment>
<dbReference type="InterPro" id="IPR043502">
    <property type="entry name" value="DNA/RNA_pol_sf"/>
</dbReference>
<evidence type="ECO:0000256" key="7">
    <source>
        <dbReference type="ARBA" id="ARBA00030248"/>
    </source>
</evidence>
<dbReference type="EMBL" id="MN035802">
    <property type="protein sequence ID" value="QDH90810.1"/>
    <property type="molecule type" value="Genomic_RNA"/>
</dbReference>
<keyword evidence="9" id="KW-0479">Metal-binding</keyword>
<evidence type="ECO:0000256" key="5">
    <source>
        <dbReference type="ARBA" id="ARBA00022741"/>
    </source>
</evidence>
<evidence type="ECO:0000256" key="9">
    <source>
        <dbReference type="PIRSR" id="PIRSR605093-1"/>
    </source>
</evidence>
<feature type="domain" description="RdRp catalytic" evidence="10">
    <location>
        <begin position="313"/>
        <end position="458"/>
    </location>
</feature>
<dbReference type="GO" id="GO:0039694">
    <property type="term" value="P:viral RNA genome replication"/>
    <property type="evidence" value="ECO:0007669"/>
    <property type="project" value="InterPro"/>
</dbReference>
<keyword evidence="5" id="KW-0547">Nucleotide-binding</keyword>
<dbReference type="PROSITE" id="PS50522">
    <property type="entry name" value="RDRP_PHAGE"/>
    <property type="match status" value="1"/>
</dbReference>
<evidence type="ECO:0000256" key="1">
    <source>
        <dbReference type="ARBA" id="ARBA00012494"/>
    </source>
</evidence>
<dbReference type="SUPFAM" id="SSF56672">
    <property type="entry name" value="DNA/RNA polymerases"/>
    <property type="match status" value="1"/>
</dbReference>
<name>A0A514DB21_9VIRU</name>
<evidence type="ECO:0000256" key="3">
    <source>
        <dbReference type="ARBA" id="ARBA00022679"/>
    </source>
</evidence>
<sequence length="640" mass="72616">MKSDASDYLELAERIYRDAAAKCSADVSDLRDLKTIRSRIKDEGFSFLTITLPTFARDLERALADGLIGPTLFRGFKRVKGGSIPEFLQGMIAQVFDRETGEMITNENPKFIGADVSDFPTVIESVRQICCTFKKVEMACTPERVQAALDNFIAIEQSFESFEVPTQQLSKFLDVSDVLWHNLVANFSATGCTPRHGPGATAERISGNQKYRWQRWHDRLEPYFPLVDNGYPLGIPDHEEELEIVTIVPSDEEQPVRVVPVPKTLKSPRIIAIEPCCMQYVQQGIRDFLYEGLESYWLTRGHINFRDQEINQRLAMESSIDGRLATIDLSDASDRVPWSLSQLMFRSSPEILESIEACRSTSAHLPDGRIVAPLKKFASMGSALCFPVEAMYFYTVCVVALLDGMSLSCSPSNIFFVTRDLYVYGDDIVVPVANADVVLDYLQKYNCKVNTNKTFVSGNFRESCGVDAFRGYEVTPTYLRKECPENKQQSDRLISWVQTANQFYRKGYWQTADFIFRKVESIIGSLPYVSQVSSGLGRQSFLGYESVERWNRTLHRFEVKAMVPEPVYRTDELGGYGALMKCFINMYRRTPEVAKPLSFDDAVDNHSLRDEIVVDTDLCRSALHGAVTLKRRWIPSQTRV</sequence>